<reference evidence="1" key="1">
    <citation type="submission" date="2018-06" db="EMBL/GenBank/DDBJ databases">
        <authorList>
            <person name="Zhirakovskaya E."/>
        </authorList>
    </citation>
    <scope>NUCLEOTIDE SEQUENCE</scope>
</reference>
<organism evidence="1">
    <name type="scientific">hydrothermal vent metagenome</name>
    <dbReference type="NCBI Taxonomy" id="652676"/>
    <lineage>
        <taxon>unclassified sequences</taxon>
        <taxon>metagenomes</taxon>
        <taxon>ecological metagenomes</taxon>
    </lineage>
</organism>
<evidence type="ECO:0000313" key="1">
    <source>
        <dbReference type="EMBL" id="VAV99648.1"/>
    </source>
</evidence>
<sequence>MLSNFSNHVAAAFAAVFSAVIFVGATIGPAVNNAASLVA</sequence>
<accession>A0A3B0SFY4</accession>
<dbReference type="AlphaFoldDB" id="A0A3B0SFY4"/>
<gene>
    <name evidence="1" type="ORF">MNBD_ALPHA04-1417</name>
</gene>
<proteinExistence type="predicted"/>
<name>A0A3B0SFY4_9ZZZZ</name>
<dbReference type="EMBL" id="UOEF01000290">
    <property type="protein sequence ID" value="VAV99648.1"/>
    <property type="molecule type" value="Genomic_DNA"/>
</dbReference>
<protein>
    <submittedName>
        <fullName evidence="1">Uncharacterized protein</fullName>
    </submittedName>
</protein>